<dbReference type="AlphaFoldDB" id="B9RER8"/>
<dbReference type="Proteomes" id="UP000008311">
    <property type="component" value="Unassembled WGS sequence"/>
</dbReference>
<name>B9RER8_RICCO</name>
<gene>
    <name evidence="1" type="ORF">RCOM_1428020</name>
</gene>
<accession>B9RER8</accession>
<dbReference type="EMBL" id="EQ973777">
    <property type="protein sequence ID" value="EEF49689.1"/>
    <property type="molecule type" value="Genomic_DNA"/>
</dbReference>
<evidence type="ECO:0000313" key="1">
    <source>
        <dbReference type="EMBL" id="EEF49689.1"/>
    </source>
</evidence>
<keyword evidence="2" id="KW-1185">Reference proteome</keyword>
<evidence type="ECO:0000313" key="2">
    <source>
        <dbReference type="Proteomes" id="UP000008311"/>
    </source>
</evidence>
<dbReference type="InParanoid" id="B9RER8"/>
<reference evidence="2" key="1">
    <citation type="journal article" date="2010" name="Nat. Biotechnol.">
        <title>Draft genome sequence of the oilseed species Ricinus communis.</title>
        <authorList>
            <person name="Chan A.P."/>
            <person name="Crabtree J."/>
            <person name="Zhao Q."/>
            <person name="Lorenzi H."/>
            <person name="Orvis J."/>
            <person name="Puiu D."/>
            <person name="Melake-Berhan A."/>
            <person name="Jones K.M."/>
            <person name="Redman J."/>
            <person name="Chen G."/>
            <person name="Cahoon E.B."/>
            <person name="Gedil M."/>
            <person name="Stanke M."/>
            <person name="Haas B.J."/>
            <person name="Wortman J.R."/>
            <person name="Fraser-Liggett C.M."/>
            <person name="Ravel J."/>
            <person name="Rabinowicz P.D."/>
        </authorList>
    </citation>
    <scope>NUCLEOTIDE SEQUENCE [LARGE SCALE GENOMIC DNA]</scope>
    <source>
        <strain evidence="2">cv. Hale</strain>
    </source>
</reference>
<organism evidence="1 2">
    <name type="scientific">Ricinus communis</name>
    <name type="common">Castor bean</name>
    <dbReference type="NCBI Taxonomy" id="3988"/>
    <lineage>
        <taxon>Eukaryota</taxon>
        <taxon>Viridiplantae</taxon>
        <taxon>Streptophyta</taxon>
        <taxon>Embryophyta</taxon>
        <taxon>Tracheophyta</taxon>
        <taxon>Spermatophyta</taxon>
        <taxon>Magnoliopsida</taxon>
        <taxon>eudicotyledons</taxon>
        <taxon>Gunneridae</taxon>
        <taxon>Pentapetalae</taxon>
        <taxon>rosids</taxon>
        <taxon>fabids</taxon>
        <taxon>Malpighiales</taxon>
        <taxon>Euphorbiaceae</taxon>
        <taxon>Acalyphoideae</taxon>
        <taxon>Acalypheae</taxon>
        <taxon>Ricinus</taxon>
    </lineage>
</organism>
<sequence>MAKHSSLVIDAWIREAQEVSRLVEDIETRIRNKDLKQEYRLKDNAKSKILEVGVKLDRLESLLLNPPSNLILTIEDLEFRWKMLSDFRLRTRALAASLYPSPSIKGARGLPVANTKGIIGPDNSNDQHQMKPFFSKDDSEMLKPLITSKLFYVAYGFCYLMQSEDATQSRMQLYNPSTFPSDYVQLVVCLSSLLHDSRAAYNGYTQKSS</sequence>
<protein>
    <submittedName>
        <fullName evidence="1">Uncharacterized protein</fullName>
    </submittedName>
</protein>
<dbReference type="eggNOG" id="ENOG502SP6H">
    <property type="taxonomic scope" value="Eukaryota"/>
</dbReference>
<proteinExistence type="predicted"/>